<dbReference type="EMBL" id="BARS01015104">
    <property type="protein sequence ID" value="GAF87167.1"/>
    <property type="molecule type" value="Genomic_DNA"/>
</dbReference>
<feature type="non-terminal residue" evidence="1">
    <location>
        <position position="1"/>
    </location>
</feature>
<organism evidence="1">
    <name type="scientific">marine sediment metagenome</name>
    <dbReference type="NCBI Taxonomy" id="412755"/>
    <lineage>
        <taxon>unclassified sequences</taxon>
        <taxon>metagenomes</taxon>
        <taxon>ecological metagenomes</taxon>
    </lineage>
</organism>
<gene>
    <name evidence="1" type="ORF">S01H1_25067</name>
</gene>
<comment type="caution">
    <text evidence="1">The sequence shown here is derived from an EMBL/GenBank/DDBJ whole genome shotgun (WGS) entry which is preliminary data.</text>
</comment>
<dbReference type="AlphaFoldDB" id="X0TGA5"/>
<proteinExistence type="predicted"/>
<protein>
    <submittedName>
        <fullName evidence="1">Uncharacterized protein</fullName>
    </submittedName>
</protein>
<reference evidence="1" key="1">
    <citation type="journal article" date="2014" name="Front. Microbiol.">
        <title>High frequency of phylogenetically diverse reductive dehalogenase-homologous genes in deep subseafloor sedimentary metagenomes.</title>
        <authorList>
            <person name="Kawai M."/>
            <person name="Futagami T."/>
            <person name="Toyoda A."/>
            <person name="Takaki Y."/>
            <person name="Nishi S."/>
            <person name="Hori S."/>
            <person name="Arai W."/>
            <person name="Tsubouchi T."/>
            <person name="Morono Y."/>
            <person name="Uchiyama I."/>
            <person name="Ito T."/>
            <person name="Fujiyama A."/>
            <person name="Inagaki F."/>
            <person name="Takami H."/>
        </authorList>
    </citation>
    <scope>NUCLEOTIDE SEQUENCE</scope>
    <source>
        <strain evidence="1">Expedition CK06-06</strain>
    </source>
</reference>
<sequence>GRELYDYLTKRMGAIDRNKRPMGWYGYRLERSYQDQLDVEPDDI</sequence>
<evidence type="ECO:0000313" key="1">
    <source>
        <dbReference type="EMBL" id="GAF87167.1"/>
    </source>
</evidence>
<name>X0TGA5_9ZZZZ</name>
<accession>X0TGA5</accession>